<evidence type="ECO:0000259" key="17">
    <source>
        <dbReference type="Pfam" id="PF13193"/>
    </source>
</evidence>
<protein>
    <recommendedName>
        <fullName evidence="5">Luciferin 4-monooxygenase</fullName>
        <ecNumber evidence="4">1.13.12.7</ecNumber>
    </recommendedName>
</protein>
<dbReference type="PANTHER" id="PTHR24096">
    <property type="entry name" value="LONG-CHAIN-FATTY-ACID--COA LIGASE"/>
    <property type="match status" value="1"/>
</dbReference>
<organism evidence="18">
    <name type="scientific">Photinus pyralis</name>
    <name type="common">Common eastern firefly</name>
    <name type="synonym">Lampyris pyralis</name>
    <dbReference type="NCBI Taxonomy" id="7054"/>
    <lineage>
        <taxon>Eukaryota</taxon>
        <taxon>Metazoa</taxon>
        <taxon>Ecdysozoa</taxon>
        <taxon>Arthropoda</taxon>
        <taxon>Hexapoda</taxon>
        <taxon>Insecta</taxon>
        <taxon>Pterygota</taxon>
        <taxon>Neoptera</taxon>
        <taxon>Endopterygota</taxon>
        <taxon>Coleoptera</taxon>
        <taxon>Polyphaga</taxon>
        <taxon>Elateriformia</taxon>
        <taxon>Elateroidea</taxon>
        <taxon>Lampyridae</taxon>
        <taxon>Lampyrinae</taxon>
        <taxon>Photinus</taxon>
    </lineage>
</organism>
<comment type="catalytic activity">
    <reaction evidence="15">
        <text>firefly D-luciferin + ATP + O2 = firefly oxyluciferin + hnu + AMP + CO2 + diphosphate</text>
        <dbReference type="Rhea" id="RHEA:10732"/>
        <dbReference type="ChEBI" id="CHEBI:15379"/>
        <dbReference type="ChEBI" id="CHEBI:16526"/>
        <dbReference type="ChEBI" id="CHEBI:16792"/>
        <dbReference type="ChEBI" id="CHEBI:30212"/>
        <dbReference type="ChEBI" id="CHEBI:30616"/>
        <dbReference type="ChEBI" id="CHEBI:33019"/>
        <dbReference type="ChEBI" id="CHEBI:58038"/>
        <dbReference type="ChEBI" id="CHEBI:456215"/>
        <dbReference type="EC" id="1.13.12.7"/>
    </reaction>
</comment>
<evidence type="ECO:0000256" key="5">
    <source>
        <dbReference type="ARBA" id="ARBA00019043"/>
    </source>
</evidence>
<dbReference type="InterPro" id="IPR020845">
    <property type="entry name" value="AMP-binding_CS"/>
</dbReference>
<dbReference type="Pfam" id="PF13193">
    <property type="entry name" value="AMP-binding_C"/>
    <property type="match status" value="1"/>
</dbReference>
<feature type="domain" description="AMP-dependent synthetase/ligase" evidence="16">
    <location>
        <begin position="37"/>
        <end position="401"/>
    </location>
</feature>
<dbReference type="EC" id="1.13.12.7" evidence="4"/>
<keyword evidence="6" id="KW-0479">Metal-binding</keyword>
<evidence type="ECO:0000256" key="13">
    <source>
        <dbReference type="ARBA" id="ARBA00023223"/>
    </source>
</evidence>
<keyword evidence="11" id="KW-0503">Monooxygenase</keyword>
<dbReference type="FunFam" id="2.30.38.10:FF:000005">
    <property type="entry name" value="Luciferin 4-monooxygenase"/>
    <property type="match status" value="1"/>
</dbReference>
<proteinExistence type="evidence at transcript level"/>
<keyword evidence="8" id="KW-0067">ATP-binding</keyword>
<dbReference type="AlphaFoldDB" id="A3KBZ5"/>
<dbReference type="FunFam" id="3.40.50.12780:FF:000003">
    <property type="entry name" value="Long-chain-fatty-acid--CoA ligase FadD"/>
    <property type="match status" value="1"/>
</dbReference>
<evidence type="ECO:0000256" key="4">
    <source>
        <dbReference type="ARBA" id="ARBA00012532"/>
    </source>
</evidence>
<keyword evidence="12" id="KW-0576">Peroxisome</keyword>
<evidence type="ECO:0000256" key="8">
    <source>
        <dbReference type="ARBA" id="ARBA00022840"/>
    </source>
</evidence>
<evidence type="ECO:0000256" key="1">
    <source>
        <dbReference type="ARBA" id="ARBA00001946"/>
    </source>
</evidence>
<dbReference type="Gene3D" id="3.40.50.980">
    <property type="match status" value="2"/>
</dbReference>
<evidence type="ECO:0000256" key="10">
    <source>
        <dbReference type="ARBA" id="ARBA00023002"/>
    </source>
</evidence>
<dbReference type="Gene3D" id="2.30.38.10">
    <property type="entry name" value="Luciferase, Domain 3"/>
    <property type="match status" value="1"/>
</dbReference>
<dbReference type="PROSITE" id="PS00455">
    <property type="entry name" value="AMP_BINDING"/>
    <property type="match status" value="1"/>
</dbReference>
<dbReference type="CDD" id="cd17642">
    <property type="entry name" value="Firefly_Luc"/>
    <property type="match status" value="1"/>
</dbReference>
<accession>A3KBZ5</accession>
<evidence type="ECO:0000256" key="6">
    <source>
        <dbReference type="ARBA" id="ARBA00022723"/>
    </source>
</evidence>
<comment type="subcellular location">
    <subcellularLocation>
        <location evidence="2">Peroxisome</location>
    </subcellularLocation>
</comment>
<feature type="domain" description="AMP-binding enzyme C-terminal" evidence="17">
    <location>
        <begin position="453"/>
        <end position="529"/>
    </location>
</feature>
<dbReference type="FunFam" id="3.40.50.980:FF:000020">
    <property type="entry name" value="Luciferin 4-monooxygenase"/>
    <property type="match status" value="1"/>
</dbReference>
<evidence type="ECO:0000256" key="11">
    <source>
        <dbReference type="ARBA" id="ARBA00023033"/>
    </source>
</evidence>
<evidence type="ECO:0000259" key="16">
    <source>
        <dbReference type="Pfam" id="PF00501"/>
    </source>
</evidence>
<evidence type="ECO:0000256" key="14">
    <source>
        <dbReference type="ARBA" id="ARBA00023262"/>
    </source>
</evidence>
<dbReference type="GO" id="GO:0046872">
    <property type="term" value="F:metal ion binding"/>
    <property type="evidence" value="ECO:0007669"/>
    <property type="project" value="UniProtKB-KW"/>
</dbReference>
<dbReference type="InterPro" id="IPR045851">
    <property type="entry name" value="AMP-bd_C_sf"/>
</dbReference>
<evidence type="ECO:0000256" key="7">
    <source>
        <dbReference type="ARBA" id="ARBA00022741"/>
    </source>
</evidence>
<name>A3KBZ5_PHOPY</name>
<keyword evidence="10" id="KW-0560">Oxidoreductase</keyword>
<keyword evidence="14" id="KW-0599">Photoprotein</keyword>
<dbReference type="GO" id="GO:0047077">
    <property type="term" value="F:Photinus-luciferin 4-monooxygenase (ATP-hydrolyzing) activity"/>
    <property type="evidence" value="ECO:0007669"/>
    <property type="project" value="UniProtKB-EC"/>
</dbReference>
<dbReference type="FunFam" id="3.30.300.30:FF:000007">
    <property type="entry name" value="4-coumarate--CoA ligase 2"/>
    <property type="match status" value="1"/>
</dbReference>
<keyword evidence="13" id="KW-0455">Luminescence</keyword>
<comment type="cofactor">
    <cofactor evidence="1">
        <name>Mg(2+)</name>
        <dbReference type="ChEBI" id="CHEBI:18420"/>
    </cofactor>
</comment>
<evidence type="ECO:0000313" key="18">
    <source>
        <dbReference type="EMBL" id="BAF48390.1"/>
    </source>
</evidence>
<evidence type="ECO:0000256" key="3">
    <source>
        <dbReference type="ARBA" id="ARBA00006432"/>
    </source>
</evidence>
<dbReference type="GO" id="GO:0005524">
    <property type="term" value="F:ATP binding"/>
    <property type="evidence" value="ECO:0007669"/>
    <property type="project" value="UniProtKB-KW"/>
</dbReference>
<dbReference type="Gene3D" id="3.30.300.30">
    <property type="match status" value="1"/>
</dbReference>
<dbReference type="InterPro" id="IPR000873">
    <property type="entry name" value="AMP-dep_synth/lig_dom"/>
</dbReference>
<dbReference type="InterPro" id="IPR025110">
    <property type="entry name" value="AMP-bd_C"/>
</dbReference>
<dbReference type="SUPFAM" id="SSF56801">
    <property type="entry name" value="Acetyl-CoA synthetase-like"/>
    <property type="match status" value="1"/>
</dbReference>
<comment type="similarity">
    <text evidence="3">Belongs to the ATP-dependent AMP-binding enzyme family.</text>
</comment>
<sequence length="550" mass="60745">MEDAKNIKKGPAPFYPLEDGTAGEQLHKAMKRYALVPGTIAFTDAHIEVNITYAEYFEMSVRLAEAMKRYGLNTNHRIVVCSENSLQFFMPVLGALFIGVAVAPANDIYNERELLNSMNISQPTVVFVSKKGLQKILNVQKKLPIIQKIIIMDSKTDYQGFQSMYTFVTSHLPPGFNEYDFVPESFDRDKTIALIMNSSGSTGLPKGVALPHRTACVRFSHARDPIFGNQIIPDTAILSVVPFHHGFGMFTTLGYLICGFRVVLMYRFEEELFLRSLQDYKIQSALLVPTLFSFFAKSTLIDKYDLSNLHEIASGGAPLSKEVGEAVAKRFHLPGIRQGYGLTETTSAILITPEGDDKPGAVGKVVPFFEAKVVDLDTGKTLGVNQRGELCVRGPMIMSGYVNNPEATNALIDKDGWLHSGDLAYWDEDEHFFIVDRLKSLIKYKGYQVAPAELESILLQHPNIFDAGVAGLPDDDAGELPAAVVVLEHGKTMTEKEIVDYVASQVTTAKKLRGGVVFVDEVPKGLTGKLDARKIREILIKAKKGGKSKL</sequence>
<dbReference type="GO" id="GO:0008218">
    <property type="term" value="P:bioluminescence"/>
    <property type="evidence" value="ECO:0007669"/>
    <property type="project" value="UniProtKB-KW"/>
</dbReference>
<dbReference type="GO" id="GO:0005777">
    <property type="term" value="C:peroxisome"/>
    <property type="evidence" value="ECO:0007669"/>
    <property type="project" value="UniProtKB-SubCell"/>
</dbReference>
<keyword evidence="9" id="KW-0460">Magnesium</keyword>
<keyword evidence="7" id="KW-0547">Nucleotide-binding</keyword>
<evidence type="ECO:0000256" key="15">
    <source>
        <dbReference type="ARBA" id="ARBA00048497"/>
    </source>
</evidence>
<evidence type="ECO:0000256" key="12">
    <source>
        <dbReference type="ARBA" id="ARBA00023140"/>
    </source>
</evidence>
<dbReference type="Pfam" id="PF00501">
    <property type="entry name" value="AMP-binding"/>
    <property type="match status" value="1"/>
</dbReference>
<dbReference type="GO" id="GO:0016405">
    <property type="term" value="F:CoA-ligase activity"/>
    <property type="evidence" value="ECO:0007669"/>
    <property type="project" value="TreeGrafter"/>
</dbReference>
<evidence type="ECO:0000256" key="9">
    <source>
        <dbReference type="ARBA" id="ARBA00022842"/>
    </source>
</evidence>
<dbReference type="EMBL" id="AB261982">
    <property type="protein sequence ID" value="BAF48390.1"/>
    <property type="molecule type" value="mRNA"/>
</dbReference>
<reference evidence="18" key="1">
    <citation type="submission" date="2006-06" db="EMBL/GenBank/DDBJ databases">
        <title>Remarkable Increase in Luminescence Intensity of Firefly Luciferase Genetically Modified Outside the Substrate-Binding Site.</title>
        <authorList>
            <person name="Fujii H."/>
            <person name="Noda K."/>
            <person name="Asami Y."/>
            <person name="Kuroda A."/>
            <person name="Sakata M."/>
            <person name="Tokida A."/>
        </authorList>
    </citation>
    <scope>NUCLEOTIDE SEQUENCE</scope>
</reference>
<evidence type="ECO:0000256" key="2">
    <source>
        <dbReference type="ARBA" id="ARBA00004275"/>
    </source>
</evidence>
<dbReference type="PANTHER" id="PTHR24096:SF423">
    <property type="entry name" value="GM05240P"/>
    <property type="match status" value="1"/>
</dbReference>